<sequence>ASAALDILVARVRELDVKQTFTLRQLQEEQRPWVQHNFGDRPDWMPLLGVMEELGELAHAHIKQAQGIRTREDHDANGQDAVADVVIFLADYCSARGWDLHDCVERTWAKVKQRDWKADPEGAALAQREGK</sequence>
<proteinExistence type="predicted"/>
<name>A0A0F9ETQ2_9ZZZZ</name>
<accession>A0A0F9ETQ2</accession>
<dbReference type="SUPFAM" id="SSF101386">
    <property type="entry name" value="all-alpha NTP pyrophosphatases"/>
    <property type="match status" value="1"/>
</dbReference>
<dbReference type="EMBL" id="LAZR01026142">
    <property type="protein sequence ID" value="KKL69661.1"/>
    <property type="molecule type" value="Genomic_DNA"/>
</dbReference>
<organism evidence="1">
    <name type="scientific">marine sediment metagenome</name>
    <dbReference type="NCBI Taxonomy" id="412755"/>
    <lineage>
        <taxon>unclassified sequences</taxon>
        <taxon>metagenomes</taxon>
        <taxon>ecological metagenomes</taxon>
    </lineage>
</organism>
<gene>
    <name evidence="1" type="ORF">LCGC14_2112650</name>
</gene>
<evidence type="ECO:0008006" key="2">
    <source>
        <dbReference type="Google" id="ProtNLM"/>
    </source>
</evidence>
<dbReference type="Gene3D" id="1.10.287.1080">
    <property type="entry name" value="MazG-like"/>
    <property type="match status" value="1"/>
</dbReference>
<protein>
    <recommendedName>
        <fullName evidence="2">NTP pyrophosphohydrolase MazG putative catalytic core domain-containing protein</fullName>
    </recommendedName>
</protein>
<dbReference type="AlphaFoldDB" id="A0A0F9ETQ2"/>
<feature type="non-terminal residue" evidence="1">
    <location>
        <position position="1"/>
    </location>
</feature>
<evidence type="ECO:0000313" key="1">
    <source>
        <dbReference type="EMBL" id="KKL69661.1"/>
    </source>
</evidence>
<comment type="caution">
    <text evidence="1">The sequence shown here is derived from an EMBL/GenBank/DDBJ whole genome shotgun (WGS) entry which is preliminary data.</text>
</comment>
<reference evidence="1" key="1">
    <citation type="journal article" date="2015" name="Nature">
        <title>Complex archaea that bridge the gap between prokaryotes and eukaryotes.</title>
        <authorList>
            <person name="Spang A."/>
            <person name="Saw J.H."/>
            <person name="Jorgensen S.L."/>
            <person name="Zaremba-Niedzwiedzka K."/>
            <person name="Martijn J."/>
            <person name="Lind A.E."/>
            <person name="van Eijk R."/>
            <person name="Schleper C."/>
            <person name="Guy L."/>
            <person name="Ettema T.J."/>
        </authorList>
    </citation>
    <scope>NUCLEOTIDE SEQUENCE</scope>
</reference>